<name>A0A0F9LMY7_9ZZZZ</name>
<gene>
    <name evidence="1" type="ORF">LCGC14_1488370</name>
</gene>
<comment type="caution">
    <text evidence="1">The sequence shown here is derived from an EMBL/GenBank/DDBJ whole genome shotgun (WGS) entry which is preliminary data.</text>
</comment>
<organism evidence="1">
    <name type="scientific">marine sediment metagenome</name>
    <dbReference type="NCBI Taxonomy" id="412755"/>
    <lineage>
        <taxon>unclassified sequences</taxon>
        <taxon>metagenomes</taxon>
        <taxon>ecological metagenomes</taxon>
    </lineage>
</organism>
<reference evidence="1" key="1">
    <citation type="journal article" date="2015" name="Nature">
        <title>Complex archaea that bridge the gap between prokaryotes and eukaryotes.</title>
        <authorList>
            <person name="Spang A."/>
            <person name="Saw J.H."/>
            <person name="Jorgensen S.L."/>
            <person name="Zaremba-Niedzwiedzka K."/>
            <person name="Martijn J."/>
            <person name="Lind A.E."/>
            <person name="van Eijk R."/>
            <person name="Schleper C."/>
            <person name="Guy L."/>
            <person name="Ettema T.J."/>
        </authorList>
    </citation>
    <scope>NUCLEOTIDE SEQUENCE</scope>
</reference>
<dbReference type="EMBL" id="LAZR01010675">
    <property type="protein sequence ID" value="KKM65720.1"/>
    <property type="molecule type" value="Genomic_DNA"/>
</dbReference>
<accession>A0A0F9LMY7</accession>
<protein>
    <submittedName>
        <fullName evidence="1">Uncharacterized protein</fullName>
    </submittedName>
</protein>
<sequence length="25" mass="2736">MPIGLALLSWDNKVGSIIDFKYPGT</sequence>
<feature type="non-terminal residue" evidence="1">
    <location>
        <position position="25"/>
    </location>
</feature>
<evidence type="ECO:0000313" key="1">
    <source>
        <dbReference type="EMBL" id="KKM65720.1"/>
    </source>
</evidence>
<proteinExistence type="predicted"/>
<dbReference type="AlphaFoldDB" id="A0A0F9LMY7"/>